<accession>A0A9E2KJJ5</accession>
<evidence type="ECO:0000313" key="2">
    <source>
        <dbReference type="EMBL" id="MBU3819290.1"/>
    </source>
</evidence>
<feature type="region of interest" description="Disordered" evidence="1">
    <location>
        <begin position="103"/>
        <end position="124"/>
    </location>
</feature>
<sequence>MPREDGYKNLVPLSERTKAEQRKIQESGGIASGAARRRKRALKEAADLFLSLPVSDRRKWNRLARMGIPPEEIDHQMEMIVGLQEAAAKGSAPAAALLAKLLGEDQSRPAPEDPLDGDANPLAGLTTEELRQLIAQEGADD</sequence>
<reference evidence="2" key="2">
    <citation type="submission" date="2021-04" db="EMBL/GenBank/DDBJ databases">
        <authorList>
            <person name="Gilroy R."/>
        </authorList>
    </citation>
    <scope>NUCLEOTIDE SEQUENCE</scope>
    <source>
        <strain evidence="2">742</strain>
    </source>
</reference>
<evidence type="ECO:0000256" key="1">
    <source>
        <dbReference type="SAM" id="MobiDB-lite"/>
    </source>
</evidence>
<dbReference type="AlphaFoldDB" id="A0A9E2KJJ5"/>
<dbReference type="Proteomes" id="UP000824178">
    <property type="component" value="Unassembled WGS sequence"/>
</dbReference>
<reference evidence="2" key="1">
    <citation type="journal article" date="2021" name="PeerJ">
        <title>Extensive microbial diversity within the chicken gut microbiome revealed by metagenomics and culture.</title>
        <authorList>
            <person name="Gilroy R."/>
            <person name="Ravi A."/>
            <person name="Getino M."/>
            <person name="Pursley I."/>
            <person name="Horton D.L."/>
            <person name="Alikhan N.F."/>
            <person name="Baker D."/>
            <person name="Gharbi K."/>
            <person name="Hall N."/>
            <person name="Watson M."/>
            <person name="Adriaenssens E.M."/>
            <person name="Foster-Nyarko E."/>
            <person name="Jarju S."/>
            <person name="Secka A."/>
            <person name="Antonio M."/>
            <person name="Oren A."/>
            <person name="Chaudhuri R.R."/>
            <person name="La Ragione R."/>
            <person name="Hildebrand F."/>
            <person name="Pallen M.J."/>
        </authorList>
    </citation>
    <scope>NUCLEOTIDE SEQUENCE</scope>
    <source>
        <strain evidence="2">742</strain>
    </source>
</reference>
<evidence type="ECO:0000313" key="3">
    <source>
        <dbReference type="Proteomes" id="UP000824178"/>
    </source>
</evidence>
<gene>
    <name evidence="2" type="ORF">H9864_02790</name>
</gene>
<protein>
    <submittedName>
        <fullName evidence="2">Uncharacterized protein</fullName>
    </submittedName>
</protein>
<comment type="caution">
    <text evidence="2">The sequence shown here is derived from an EMBL/GenBank/DDBJ whole genome shotgun (WGS) entry which is preliminary data.</text>
</comment>
<proteinExistence type="predicted"/>
<feature type="compositionally biased region" description="Basic and acidic residues" evidence="1">
    <location>
        <begin position="15"/>
        <end position="25"/>
    </location>
</feature>
<feature type="region of interest" description="Disordered" evidence="1">
    <location>
        <begin position="1"/>
        <end position="35"/>
    </location>
</feature>
<dbReference type="EMBL" id="JAHLFH010000056">
    <property type="protein sequence ID" value="MBU3819290.1"/>
    <property type="molecule type" value="Genomic_DNA"/>
</dbReference>
<organism evidence="2 3">
    <name type="scientific">Candidatus Faecalibacterium intestinavium</name>
    <dbReference type="NCBI Taxonomy" id="2838580"/>
    <lineage>
        <taxon>Bacteria</taxon>
        <taxon>Bacillati</taxon>
        <taxon>Bacillota</taxon>
        <taxon>Clostridia</taxon>
        <taxon>Eubacteriales</taxon>
        <taxon>Oscillospiraceae</taxon>
        <taxon>Faecalibacterium</taxon>
    </lineage>
</organism>
<name>A0A9E2KJJ5_9FIRM</name>